<accession>A0A0E0J560</accession>
<dbReference type="EnsemblPlants" id="ONIVA11G22130.1">
    <property type="protein sequence ID" value="ONIVA11G22130.1"/>
    <property type="gene ID" value="ONIVA11G22130"/>
</dbReference>
<dbReference type="HOGENOM" id="CLU_2214196_0_0_1"/>
<feature type="compositionally biased region" description="Gly residues" evidence="1">
    <location>
        <begin position="84"/>
        <end position="94"/>
    </location>
</feature>
<evidence type="ECO:0000313" key="3">
    <source>
        <dbReference type="Proteomes" id="UP000006591"/>
    </source>
</evidence>
<organism evidence="2">
    <name type="scientific">Oryza nivara</name>
    <name type="common">Indian wild rice</name>
    <name type="synonym">Oryza sativa f. spontanea</name>
    <dbReference type="NCBI Taxonomy" id="4536"/>
    <lineage>
        <taxon>Eukaryota</taxon>
        <taxon>Viridiplantae</taxon>
        <taxon>Streptophyta</taxon>
        <taxon>Embryophyta</taxon>
        <taxon>Tracheophyta</taxon>
        <taxon>Spermatophyta</taxon>
        <taxon>Magnoliopsida</taxon>
        <taxon>Liliopsida</taxon>
        <taxon>Poales</taxon>
        <taxon>Poaceae</taxon>
        <taxon>BOP clade</taxon>
        <taxon>Oryzoideae</taxon>
        <taxon>Oryzeae</taxon>
        <taxon>Oryzinae</taxon>
        <taxon>Oryza</taxon>
    </lineage>
</organism>
<evidence type="ECO:0000256" key="1">
    <source>
        <dbReference type="SAM" id="MobiDB-lite"/>
    </source>
</evidence>
<reference evidence="2" key="1">
    <citation type="submission" date="2015-04" db="UniProtKB">
        <authorList>
            <consortium name="EnsemblPlants"/>
        </authorList>
    </citation>
    <scope>IDENTIFICATION</scope>
    <source>
        <strain evidence="2">SL10</strain>
    </source>
</reference>
<protein>
    <submittedName>
        <fullName evidence="2">Uncharacterized protein</fullName>
    </submittedName>
</protein>
<dbReference type="Proteomes" id="UP000006591">
    <property type="component" value="Chromosome 11"/>
</dbReference>
<dbReference type="AlphaFoldDB" id="A0A0E0J560"/>
<reference evidence="2" key="2">
    <citation type="submission" date="2018-04" db="EMBL/GenBank/DDBJ databases">
        <title>OnivRS2 (Oryza nivara Reference Sequence Version 2).</title>
        <authorList>
            <person name="Zhang J."/>
            <person name="Kudrna D."/>
            <person name="Lee S."/>
            <person name="Talag J."/>
            <person name="Rajasekar S."/>
            <person name="Welchert J."/>
            <person name="Hsing Y.-I."/>
            <person name="Wing R.A."/>
        </authorList>
    </citation>
    <scope>NUCLEOTIDE SEQUENCE [LARGE SCALE GENOMIC DNA]</scope>
    <source>
        <strain evidence="2">SL10</strain>
    </source>
</reference>
<sequence length="107" mass="11464">MLAFLTHRPKTQKSKKGDHILLEEVEQGRLYSLGRPAAARLSHRPSPLGDTGGDAPAGARSLKPRGHKDGGDPCLPAGSSREVAGGGVERWGGGDWRCCRRRVEVRG</sequence>
<keyword evidence="3" id="KW-1185">Reference proteome</keyword>
<evidence type="ECO:0000313" key="2">
    <source>
        <dbReference type="EnsemblPlants" id="ONIVA11G22130.1"/>
    </source>
</evidence>
<proteinExistence type="predicted"/>
<name>A0A0E0J560_ORYNI</name>
<feature type="region of interest" description="Disordered" evidence="1">
    <location>
        <begin position="38"/>
        <end position="94"/>
    </location>
</feature>
<dbReference type="Gramene" id="ONIVA11G22130.1">
    <property type="protein sequence ID" value="ONIVA11G22130.1"/>
    <property type="gene ID" value="ONIVA11G22130"/>
</dbReference>